<feature type="binding site" evidence="8">
    <location>
        <position position="129"/>
    </location>
    <ligand>
        <name>ATP</name>
        <dbReference type="ChEBI" id="CHEBI:30616"/>
    </ligand>
</feature>
<evidence type="ECO:0000256" key="6">
    <source>
        <dbReference type="ARBA" id="ARBA00022840"/>
    </source>
</evidence>
<evidence type="ECO:0000256" key="2">
    <source>
        <dbReference type="ARBA" id="ARBA00022679"/>
    </source>
</evidence>
<comment type="similarity">
    <text evidence="1 8">Belongs to the SELO family.</text>
</comment>
<dbReference type="EMBL" id="CP001791">
    <property type="protein sequence ID" value="ADI00382.1"/>
    <property type="molecule type" value="Genomic_DNA"/>
</dbReference>
<dbReference type="GO" id="GO:0030145">
    <property type="term" value="F:manganese ion binding"/>
    <property type="evidence" value="ECO:0007669"/>
    <property type="project" value="UniProtKB-UniRule"/>
</dbReference>
<accession>D6XZ97</accession>
<comment type="catalytic activity">
    <reaction evidence="8">
        <text>L-histidyl-[protein] + UTP = N(tele)-(5'-uridylyl)-L-histidyl-[protein] + diphosphate</text>
        <dbReference type="Rhea" id="RHEA:83891"/>
        <dbReference type="Rhea" id="RHEA-COMP:9745"/>
        <dbReference type="Rhea" id="RHEA-COMP:20239"/>
        <dbReference type="ChEBI" id="CHEBI:29979"/>
        <dbReference type="ChEBI" id="CHEBI:33019"/>
        <dbReference type="ChEBI" id="CHEBI:46398"/>
        <dbReference type="ChEBI" id="CHEBI:233474"/>
    </reaction>
</comment>
<reference evidence="9" key="1">
    <citation type="submission" date="2009-10" db="EMBL/GenBank/DDBJ databases">
        <title>Complete sequence of Bacillus selenitireducens MLS10.</title>
        <authorList>
            <consortium name="US DOE Joint Genome Institute"/>
            <person name="Lucas S."/>
            <person name="Copeland A."/>
            <person name="Lapidus A."/>
            <person name="Glavina del Rio T."/>
            <person name="Dalin E."/>
            <person name="Tice H."/>
            <person name="Bruce D."/>
            <person name="Goodwin L."/>
            <person name="Pitluck S."/>
            <person name="Sims D."/>
            <person name="Brettin T."/>
            <person name="Detter J.C."/>
            <person name="Han C."/>
            <person name="Larimer F."/>
            <person name="Land M."/>
            <person name="Hauser L."/>
            <person name="Kyrpides N."/>
            <person name="Ovchinnikova G."/>
            <person name="Stolz J."/>
        </authorList>
    </citation>
    <scope>NUCLEOTIDE SEQUENCE [LARGE SCALE GENOMIC DNA]</scope>
    <source>
        <strain evidence="9">MLS10</strain>
    </source>
</reference>
<dbReference type="NCBIfam" id="NF000658">
    <property type="entry name" value="PRK00029.1"/>
    <property type="match status" value="1"/>
</dbReference>
<dbReference type="GO" id="GO:0070733">
    <property type="term" value="F:AMPylase activity"/>
    <property type="evidence" value="ECO:0007669"/>
    <property type="project" value="UniProtKB-EC"/>
</dbReference>
<protein>
    <recommendedName>
        <fullName evidence="8">Protein nucleotidyltransferase YdiU</fullName>
        <ecNumber evidence="8">2.7.7.-</ecNumber>
    </recommendedName>
    <alternativeName>
        <fullName evidence="8">Protein adenylyltransferase YdiU</fullName>
        <ecNumber evidence="8">2.7.7.108</ecNumber>
    </alternativeName>
    <alternativeName>
        <fullName evidence="8">Protein uridylyltransferase YdiU</fullName>
        <ecNumber evidence="8">2.7.7.-</ecNumber>
    </alternativeName>
</protein>
<evidence type="ECO:0000313" key="9">
    <source>
        <dbReference type="EMBL" id="ADI00382.1"/>
    </source>
</evidence>
<dbReference type="OrthoDB" id="9773505at2"/>
<comment type="cofactor">
    <cofactor evidence="8">
        <name>Mg(2+)</name>
        <dbReference type="ChEBI" id="CHEBI:18420"/>
    </cofactor>
    <cofactor evidence="8">
        <name>Mn(2+)</name>
        <dbReference type="ChEBI" id="CHEBI:29035"/>
    </cofactor>
</comment>
<sequence>MTITERNSAFGWHLEQSYIKELPELFYRITDAQQVQNPELLLFNDTLAKEIGLDPDQLDASITAIFAGNAFPKGALPFSQAYAGHQFGNFTMLGDGRAVMIGEQITPAGKRVDLQLKGSGITEFSRGGDGRAALGPMLREYLISEALHALGIPANRALAIVTTGSPVYRQTIQPGAVLTRVADSHLRVGTFQYAAQFGSDDDVRSLADYAIRRHDPDLAEEPDRYHRFLKRVMDRQAKLMADWLHIGFIHGVMNTDNMTISGESIDFGPCAFLDHYDPATVFSSIDREGRYAYGNQPYIASWNLARLAETLIPLIHDDQDEAIAILQEDMKAFAELYQSYWLDGMRRKLGLKESKDGDSTLFTELLQWMEENKADFTNTFRSLSDGSVPDQADGRLNDWITRWQERIKSEGRSVVEAQTMMRTVNPAVIPRNHLVEEALDQAVQKDDLTLFHELLAAVRQPYEGTGIPPRFTEPPSKRFTDGYQTFCGT</sequence>
<keyword evidence="4 8" id="KW-0479">Metal-binding</keyword>
<dbReference type="STRING" id="439292.Bsel_2893"/>
<dbReference type="PANTHER" id="PTHR32057:SF14">
    <property type="entry name" value="PROTEIN ADENYLYLTRANSFERASE SELO, MITOCHONDRIAL"/>
    <property type="match status" value="1"/>
</dbReference>
<comment type="catalytic activity">
    <reaction evidence="8">
        <text>L-tyrosyl-[protein] + UTP = O-(5'-uridylyl)-L-tyrosyl-[protein] + diphosphate</text>
        <dbReference type="Rhea" id="RHEA:83887"/>
        <dbReference type="Rhea" id="RHEA-COMP:10136"/>
        <dbReference type="Rhea" id="RHEA-COMP:20238"/>
        <dbReference type="ChEBI" id="CHEBI:33019"/>
        <dbReference type="ChEBI" id="CHEBI:46398"/>
        <dbReference type="ChEBI" id="CHEBI:46858"/>
        <dbReference type="ChEBI" id="CHEBI:90602"/>
    </reaction>
</comment>
<comment type="catalytic activity">
    <reaction evidence="8">
        <text>L-threonyl-[protein] + ATP = 3-O-(5'-adenylyl)-L-threonyl-[protein] + diphosphate</text>
        <dbReference type="Rhea" id="RHEA:54292"/>
        <dbReference type="Rhea" id="RHEA-COMP:11060"/>
        <dbReference type="Rhea" id="RHEA-COMP:13847"/>
        <dbReference type="ChEBI" id="CHEBI:30013"/>
        <dbReference type="ChEBI" id="CHEBI:30616"/>
        <dbReference type="ChEBI" id="CHEBI:33019"/>
        <dbReference type="ChEBI" id="CHEBI:138113"/>
        <dbReference type="EC" id="2.7.7.108"/>
    </reaction>
</comment>
<feature type="binding site" evidence="8">
    <location>
        <position position="266"/>
    </location>
    <ligand>
        <name>Mg(2+)</name>
        <dbReference type="ChEBI" id="CHEBI:18420"/>
    </ligand>
</feature>
<evidence type="ECO:0000256" key="3">
    <source>
        <dbReference type="ARBA" id="ARBA00022695"/>
    </source>
</evidence>
<keyword evidence="5 8" id="KW-0547">Nucleotide-binding</keyword>
<dbReference type="EC" id="2.7.7.-" evidence="8"/>
<dbReference type="InterPro" id="IPR003846">
    <property type="entry name" value="SelO"/>
</dbReference>
<keyword evidence="8" id="KW-0464">Manganese</keyword>
<dbReference type="HOGENOM" id="CLU_010245_4_1_9"/>
<evidence type="ECO:0000256" key="5">
    <source>
        <dbReference type="ARBA" id="ARBA00022741"/>
    </source>
</evidence>
<comment type="catalytic activity">
    <reaction evidence="8">
        <text>L-tyrosyl-[protein] + ATP = O-(5'-adenylyl)-L-tyrosyl-[protein] + diphosphate</text>
        <dbReference type="Rhea" id="RHEA:54288"/>
        <dbReference type="Rhea" id="RHEA-COMP:10136"/>
        <dbReference type="Rhea" id="RHEA-COMP:13846"/>
        <dbReference type="ChEBI" id="CHEBI:30616"/>
        <dbReference type="ChEBI" id="CHEBI:33019"/>
        <dbReference type="ChEBI" id="CHEBI:46858"/>
        <dbReference type="ChEBI" id="CHEBI:83624"/>
        <dbReference type="EC" id="2.7.7.108"/>
    </reaction>
</comment>
<keyword evidence="3 8" id="KW-0548">Nucleotidyltransferase</keyword>
<feature type="binding site" evidence="8">
    <location>
        <position position="117"/>
    </location>
    <ligand>
        <name>ATP</name>
        <dbReference type="ChEBI" id="CHEBI:30616"/>
    </ligand>
</feature>
<feature type="binding site" evidence="8">
    <location>
        <position position="94"/>
    </location>
    <ligand>
        <name>ATP</name>
        <dbReference type="ChEBI" id="CHEBI:30616"/>
    </ligand>
</feature>
<dbReference type="PANTHER" id="PTHR32057">
    <property type="entry name" value="PROTEIN ADENYLYLTRANSFERASE SELO, MITOCHONDRIAL"/>
    <property type="match status" value="1"/>
</dbReference>
<feature type="active site" description="Proton acceptor" evidence="8">
    <location>
        <position position="256"/>
    </location>
</feature>
<dbReference type="AlphaFoldDB" id="D6XZ97"/>
<proteinExistence type="inferred from homology"/>
<feature type="binding site" evidence="8">
    <location>
        <position position="96"/>
    </location>
    <ligand>
        <name>ATP</name>
        <dbReference type="ChEBI" id="CHEBI:30616"/>
    </ligand>
</feature>
<feature type="binding site" evidence="8">
    <location>
        <position position="97"/>
    </location>
    <ligand>
        <name>ATP</name>
        <dbReference type="ChEBI" id="CHEBI:30616"/>
    </ligand>
</feature>
<dbReference type="Pfam" id="PF02696">
    <property type="entry name" value="SelO"/>
    <property type="match status" value="1"/>
</dbReference>
<evidence type="ECO:0000256" key="1">
    <source>
        <dbReference type="ARBA" id="ARBA00009747"/>
    </source>
</evidence>
<evidence type="ECO:0000313" key="10">
    <source>
        <dbReference type="Proteomes" id="UP000000271"/>
    </source>
</evidence>
<keyword evidence="7 8" id="KW-0460">Magnesium</keyword>
<evidence type="ECO:0000256" key="4">
    <source>
        <dbReference type="ARBA" id="ARBA00022723"/>
    </source>
</evidence>
<comment type="catalytic activity">
    <reaction evidence="8">
        <text>L-seryl-[protein] + ATP = 3-O-(5'-adenylyl)-L-seryl-[protein] + diphosphate</text>
        <dbReference type="Rhea" id="RHEA:58120"/>
        <dbReference type="Rhea" id="RHEA-COMP:9863"/>
        <dbReference type="Rhea" id="RHEA-COMP:15073"/>
        <dbReference type="ChEBI" id="CHEBI:29999"/>
        <dbReference type="ChEBI" id="CHEBI:30616"/>
        <dbReference type="ChEBI" id="CHEBI:33019"/>
        <dbReference type="ChEBI" id="CHEBI:142516"/>
        <dbReference type="EC" id="2.7.7.108"/>
    </reaction>
</comment>
<dbReference type="EC" id="2.7.7.108" evidence="8"/>
<dbReference type="KEGG" id="bse:Bsel_2893"/>
<name>D6XZ97_BACIE</name>
<keyword evidence="6 8" id="KW-0067">ATP-binding</keyword>
<feature type="binding site" evidence="8">
    <location>
        <position position="130"/>
    </location>
    <ligand>
        <name>ATP</name>
        <dbReference type="ChEBI" id="CHEBI:30616"/>
    </ligand>
</feature>
<dbReference type="GO" id="GO:0000287">
    <property type="term" value="F:magnesium ion binding"/>
    <property type="evidence" value="ECO:0007669"/>
    <property type="project" value="UniProtKB-UniRule"/>
</dbReference>
<feature type="binding site" evidence="8">
    <location>
        <position position="180"/>
    </location>
    <ligand>
        <name>ATP</name>
        <dbReference type="ChEBI" id="CHEBI:30616"/>
    </ligand>
</feature>
<gene>
    <name evidence="8" type="primary">ydiU</name>
    <name evidence="8" type="synonym">selO</name>
    <name evidence="9" type="ordered locus">Bsel_2893</name>
</gene>
<dbReference type="SUPFAM" id="SSF56112">
    <property type="entry name" value="Protein kinase-like (PK-like)"/>
    <property type="match status" value="1"/>
</dbReference>
<keyword evidence="2 8" id="KW-0808">Transferase</keyword>
<evidence type="ECO:0000256" key="8">
    <source>
        <dbReference type="HAMAP-Rule" id="MF_00692"/>
    </source>
</evidence>
<comment type="function">
    <text evidence="8">Nucleotidyltransferase involved in the post-translational modification of proteins. It can catalyze the addition of adenosine monophosphate (AMP) or uridine monophosphate (UMP) to a protein, resulting in modifications known as AMPylation and UMPylation.</text>
</comment>
<keyword evidence="10" id="KW-1185">Reference proteome</keyword>
<dbReference type="Proteomes" id="UP000000271">
    <property type="component" value="Chromosome"/>
</dbReference>
<feature type="binding site" evidence="8">
    <location>
        <position position="187"/>
    </location>
    <ligand>
        <name>ATP</name>
        <dbReference type="ChEBI" id="CHEBI:30616"/>
    </ligand>
</feature>
<dbReference type="HAMAP" id="MF_00692">
    <property type="entry name" value="SelO"/>
    <property type="match status" value="1"/>
</dbReference>
<evidence type="ECO:0000256" key="7">
    <source>
        <dbReference type="ARBA" id="ARBA00022842"/>
    </source>
</evidence>
<dbReference type="RefSeq" id="WP_013173795.1">
    <property type="nucleotide sequence ID" value="NC_014219.1"/>
</dbReference>
<dbReference type="eggNOG" id="COG0397">
    <property type="taxonomic scope" value="Bacteria"/>
</dbReference>
<dbReference type="GO" id="GO:0005524">
    <property type="term" value="F:ATP binding"/>
    <property type="evidence" value="ECO:0007669"/>
    <property type="project" value="UniProtKB-UniRule"/>
</dbReference>
<comment type="catalytic activity">
    <reaction evidence="8">
        <text>L-seryl-[protein] + UTP = O-(5'-uridylyl)-L-seryl-[protein] + diphosphate</text>
        <dbReference type="Rhea" id="RHEA:64604"/>
        <dbReference type="Rhea" id="RHEA-COMP:9863"/>
        <dbReference type="Rhea" id="RHEA-COMP:16635"/>
        <dbReference type="ChEBI" id="CHEBI:29999"/>
        <dbReference type="ChEBI" id="CHEBI:33019"/>
        <dbReference type="ChEBI" id="CHEBI:46398"/>
        <dbReference type="ChEBI" id="CHEBI:156051"/>
    </reaction>
</comment>
<dbReference type="InterPro" id="IPR011009">
    <property type="entry name" value="Kinase-like_dom_sf"/>
</dbReference>
<organism evidence="9 10">
    <name type="scientific">Bacillus selenitireducens (strain ATCC 700615 / DSM 15326 / MLS10)</name>
    <dbReference type="NCBI Taxonomy" id="439292"/>
    <lineage>
        <taxon>Bacteria</taxon>
        <taxon>Bacillati</taxon>
        <taxon>Bacillota</taxon>
        <taxon>Bacilli</taxon>
        <taxon>Bacillales</taxon>
        <taxon>Bacillaceae</taxon>
        <taxon>Salisediminibacterium</taxon>
    </lineage>
</organism>
<feature type="binding site" evidence="8">
    <location>
        <position position="257"/>
    </location>
    <ligand>
        <name>Mg(2+)</name>
        <dbReference type="ChEBI" id="CHEBI:18420"/>
    </ligand>
</feature>
<feature type="binding site" evidence="8">
    <location>
        <position position="266"/>
    </location>
    <ligand>
        <name>ATP</name>
        <dbReference type="ChEBI" id="CHEBI:30616"/>
    </ligand>
</feature>